<evidence type="ECO:0000259" key="3">
    <source>
        <dbReference type="Pfam" id="PF02397"/>
    </source>
</evidence>
<sequence>MPTAATTSWYARSGKRLLDALVAAPALLLVLPVVAVLAPLLAWQNGGQWLFRQPRPGRHGRLFTFYKLQTMTDQRDAQGQLLPDADRLTHLGRWVRATSLDELPQLWNVLRGDISLVGPRPLLAQYLPLYSPEQARRHEVRPGITGWAQINGRNAISWEQKFALDVWYVDNLSFGLDMRILLRTVGRVLGAHDIAAPGQATMEAFRGSAASRSPETPS</sequence>
<evidence type="ECO:0000256" key="1">
    <source>
        <dbReference type="ARBA" id="ARBA00006464"/>
    </source>
</evidence>
<proteinExistence type="inferred from homology"/>
<keyword evidence="4" id="KW-0808">Transferase</keyword>
<dbReference type="AlphaFoldDB" id="A0A428KPS7"/>
<reference evidence="4 5" key="1">
    <citation type="submission" date="2018-12" db="EMBL/GenBank/DDBJ databases">
        <authorList>
            <person name="Feng G."/>
            <person name="Zhu H."/>
        </authorList>
    </citation>
    <scope>NUCLEOTIDE SEQUENCE [LARGE SCALE GENOMIC DNA]</scope>
    <source>
        <strain evidence="4 5">KCTC 12533</strain>
    </source>
</reference>
<feature type="transmembrane region" description="Helical" evidence="2">
    <location>
        <begin position="20"/>
        <end position="43"/>
    </location>
</feature>
<protein>
    <submittedName>
        <fullName evidence="4">Sugar transferase</fullName>
    </submittedName>
</protein>
<gene>
    <name evidence="4" type="ORF">EI291_12215</name>
</gene>
<dbReference type="PANTHER" id="PTHR30576">
    <property type="entry name" value="COLANIC BIOSYNTHESIS UDP-GLUCOSE LIPID CARRIER TRANSFERASE"/>
    <property type="match status" value="1"/>
</dbReference>
<name>A0A428KPS7_9BACT</name>
<keyword evidence="2" id="KW-1133">Transmembrane helix</keyword>
<keyword evidence="5" id="KW-1185">Reference proteome</keyword>
<dbReference type="RefSeq" id="WP_125420231.1">
    <property type="nucleotide sequence ID" value="NZ_RWIT01000005.1"/>
</dbReference>
<comment type="similarity">
    <text evidence="1">Belongs to the bacterial sugar transferase family.</text>
</comment>
<dbReference type="GO" id="GO:0016780">
    <property type="term" value="F:phosphotransferase activity, for other substituted phosphate groups"/>
    <property type="evidence" value="ECO:0007669"/>
    <property type="project" value="TreeGrafter"/>
</dbReference>
<dbReference type="InterPro" id="IPR003362">
    <property type="entry name" value="Bact_transf"/>
</dbReference>
<feature type="domain" description="Bacterial sugar transferase" evidence="3">
    <location>
        <begin position="15"/>
        <end position="189"/>
    </location>
</feature>
<dbReference type="PANTHER" id="PTHR30576:SF8">
    <property type="entry name" value="UNDECAPRENYL-PHOSPHATE GALACTOSE PHOSPHOTRANSFERASE"/>
    <property type="match status" value="1"/>
</dbReference>
<organism evidence="4 5">
    <name type="scientific">Hymenobacter rigui</name>
    <dbReference type="NCBI Taxonomy" id="334424"/>
    <lineage>
        <taxon>Bacteria</taxon>
        <taxon>Pseudomonadati</taxon>
        <taxon>Bacteroidota</taxon>
        <taxon>Cytophagia</taxon>
        <taxon>Cytophagales</taxon>
        <taxon>Hymenobacteraceae</taxon>
        <taxon>Hymenobacter</taxon>
    </lineage>
</organism>
<keyword evidence="2" id="KW-0812">Transmembrane</keyword>
<accession>A0A428KPS7</accession>
<comment type="caution">
    <text evidence="4">The sequence shown here is derived from an EMBL/GenBank/DDBJ whole genome shotgun (WGS) entry which is preliminary data.</text>
</comment>
<evidence type="ECO:0000313" key="4">
    <source>
        <dbReference type="EMBL" id="RSK48475.1"/>
    </source>
</evidence>
<evidence type="ECO:0000256" key="2">
    <source>
        <dbReference type="SAM" id="Phobius"/>
    </source>
</evidence>
<evidence type="ECO:0000313" key="5">
    <source>
        <dbReference type="Proteomes" id="UP000273500"/>
    </source>
</evidence>
<keyword evidence="2" id="KW-0472">Membrane</keyword>
<dbReference type="Proteomes" id="UP000273500">
    <property type="component" value="Unassembled WGS sequence"/>
</dbReference>
<dbReference type="OrthoDB" id="9808602at2"/>
<dbReference type="Pfam" id="PF02397">
    <property type="entry name" value="Bac_transf"/>
    <property type="match status" value="1"/>
</dbReference>
<dbReference type="EMBL" id="RWIT01000005">
    <property type="protein sequence ID" value="RSK48475.1"/>
    <property type="molecule type" value="Genomic_DNA"/>
</dbReference>